<dbReference type="SUPFAM" id="SSF81891">
    <property type="entry name" value="Poly A polymerase C-terminal region-like"/>
    <property type="match status" value="2"/>
</dbReference>
<keyword evidence="3" id="KW-0547">Nucleotide-binding</keyword>
<dbReference type="GO" id="GO:0052929">
    <property type="term" value="F:ATP:3'-cytidine-cytidine-tRNA adenylyltransferase activity"/>
    <property type="evidence" value="ECO:0007669"/>
    <property type="project" value="TreeGrafter"/>
</dbReference>
<dbReference type="Proteomes" id="UP001190700">
    <property type="component" value="Unassembled WGS sequence"/>
</dbReference>
<dbReference type="CDD" id="cd05398">
    <property type="entry name" value="NT_ClassII-CCAase"/>
    <property type="match status" value="1"/>
</dbReference>
<keyword evidence="2 5" id="KW-0808">Transferase</keyword>
<dbReference type="Pfam" id="PF01743">
    <property type="entry name" value="PolyA_pol"/>
    <property type="match status" value="1"/>
</dbReference>
<evidence type="ECO:0000256" key="5">
    <source>
        <dbReference type="RuleBase" id="RU003953"/>
    </source>
</evidence>
<evidence type="ECO:0000256" key="2">
    <source>
        <dbReference type="ARBA" id="ARBA00022679"/>
    </source>
</evidence>
<dbReference type="GO" id="GO:0052927">
    <property type="term" value="F:CC tRNA cytidylyltransferase activity"/>
    <property type="evidence" value="ECO:0007669"/>
    <property type="project" value="TreeGrafter"/>
</dbReference>
<name>A0AAE0LAX6_9CHLO</name>
<reference evidence="8 9" key="1">
    <citation type="journal article" date="2015" name="Genome Biol. Evol.">
        <title>Comparative Genomics of a Bacterivorous Green Alga Reveals Evolutionary Causalities and Consequences of Phago-Mixotrophic Mode of Nutrition.</title>
        <authorList>
            <person name="Burns J.A."/>
            <person name="Paasch A."/>
            <person name="Narechania A."/>
            <person name="Kim E."/>
        </authorList>
    </citation>
    <scope>NUCLEOTIDE SEQUENCE [LARGE SCALE GENOMIC DNA]</scope>
    <source>
        <strain evidence="8 9">PLY_AMNH</strain>
    </source>
</reference>
<dbReference type="GO" id="GO:0001680">
    <property type="term" value="P:tRNA 3'-terminal CCA addition"/>
    <property type="evidence" value="ECO:0007669"/>
    <property type="project" value="UniProtKB-ARBA"/>
</dbReference>
<comment type="caution">
    <text evidence="8">The sequence shown here is derived from an EMBL/GenBank/DDBJ whole genome shotgun (WGS) entry which is preliminary data.</text>
</comment>
<dbReference type="GO" id="GO:0005739">
    <property type="term" value="C:mitochondrion"/>
    <property type="evidence" value="ECO:0007669"/>
    <property type="project" value="UniProtKB-ARBA"/>
</dbReference>
<dbReference type="InterPro" id="IPR002646">
    <property type="entry name" value="PolA_pol_head_dom"/>
</dbReference>
<dbReference type="Gene3D" id="3.30.460.10">
    <property type="entry name" value="Beta Polymerase, domain 2"/>
    <property type="match status" value="1"/>
</dbReference>
<dbReference type="Pfam" id="PF12627">
    <property type="entry name" value="PolyA_pol_RNAbd"/>
    <property type="match status" value="1"/>
</dbReference>
<keyword evidence="4 5" id="KW-0694">RNA-binding</keyword>
<organism evidence="8 9">
    <name type="scientific">Cymbomonas tetramitiformis</name>
    <dbReference type="NCBI Taxonomy" id="36881"/>
    <lineage>
        <taxon>Eukaryota</taxon>
        <taxon>Viridiplantae</taxon>
        <taxon>Chlorophyta</taxon>
        <taxon>Pyramimonadophyceae</taxon>
        <taxon>Pyramimonadales</taxon>
        <taxon>Pyramimonadaceae</taxon>
        <taxon>Cymbomonas</taxon>
    </lineage>
</organism>
<dbReference type="GO" id="GO:0003723">
    <property type="term" value="F:RNA binding"/>
    <property type="evidence" value="ECO:0007669"/>
    <property type="project" value="UniProtKB-KW"/>
</dbReference>
<dbReference type="EMBL" id="LGRX02005325">
    <property type="protein sequence ID" value="KAK3278686.1"/>
    <property type="molecule type" value="Genomic_DNA"/>
</dbReference>
<dbReference type="FunFam" id="3.30.460.10:FF:000019">
    <property type="entry name" value="tRNA nucleotidyltransferase cca2"/>
    <property type="match status" value="1"/>
</dbReference>
<dbReference type="InterPro" id="IPR043519">
    <property type="entry name" value="NT_sf"/>
</dbReference>
<evidence type="ECO:0000313" key="9">
    <source>
        <dbReference type="Proteomes" id="UP001190700"/>
    </source>
</evidence>
<feature type="domain" description="Poly A polymerase head" evidence="6">
    <location>
        <begin position="33"/>
        <end position="170"/>
    </location>
</feature>
<dbReference type="Gene3D" id="1.10.3090.10">
    <property type="entry name" value="cca-adding enzyme, domain 2"/>
    <property type="match status" value="1"/>
</dbReference>
<dbReference type="PANTHER" id="PTHR13734">
    <property type="entry name" value="TRNA-NUCLEOTIDYLTRANSFERASE"/>
    <property type="match status" value="1"/>
</dbReference>
<evidence type="ECO:0000256" key="1">
    <source>
        <dbReference type="ARBA" id="ARBA00007265"/>
    </source>
</evidence>
<sequence length="544" mass="59839">MVHTRVVLTEEEQELFELLLGTITHFQLGTTMRAAGGWVRDKLLGKYSDDIDIALDNMLGKDFAEKVNEYLKLKGEETHSVGVIQTNPEQSKHLETARIRVRGLWIDLVNLRSETYAADSRIPEMTFGTPDQDAYRRDLTINSLFYNINAATVEDFTEKGLADLQVGTIRTPLAPHDTFLDDPLRVLRAVRFAARFGFELDPELVASAGSEEVRGALRDKISRERVGAEVEGMLKSADPLRAMTQLHRLHLFPVVFPSAKCAELPSGLDYGAPCVGSLKIMTETTAMLPPGFLSCEEYRILLLASLLLPLRKCTIPVKKKQVPLASHIVREALKMRTKDAEGVAALHAAADKLAALAGDLHLAAACSSSSMSSTSVDLTTTLPHAGNGEKGFPTEICIHLGLEIRHLKEIWRCALPLAAILDHSGTAPLVSEELPEVERSTSAEADHTLASARSHTLRRANLCVEYEGAIKAMQLDRAWEMKPLLDGKAIMAELQMKGGGPVLGKVMGALLEWQLAHPGSDKESCLAYLRENREVVLSKDFLRQ</sequence>
<evidence type="ECO:0000259" key="6">
    <source>
        <dbReference type="Pfam" id="PF01743"/>
    </source>
</evidence>
<evidence type="ECO:0000256" key="4">
    <source>
        <dbReference type="ARBA" id="ARBA00022884"/>
    </source>
</evidence>
<dbReference type="SUPFAM" id="SSF81301">
    <property type="entry name" value="Nucleotidyltransferase"/>
    <property type="match status" value="1"/>
</dbReference>
<accession>A0AAE0LAX6</accession>
<feature type="domain" description="tRNA nucleotidyltransferase/poly(A) polymerase RNA and SrmB- binding" evidence="7">
    <location>
        <begin position="219"/>
        <end position="259"/>
    </location>
</feature>
<dbReference type="GO" id="GO:0000166">
    <property type="term" value="F:nucleotide binding"/>
    <property type="evidence" value="ECO:0007669"/>
    <property type="project" value="UniProtKB-KW"/>
</dbReference>
<evidence type="ECO:0000256" key="3">
    <source>
        <dbReference type="ARBA" id="ARBA00022741"/>
    </source>
</evidence>
<dbReference type="PANTHER" id="PTHR13734:SF5">
    <property type="entry name" value="CCA TRNA NUCLEOTIDYLTRANSFERASE, MITOCHONDRIAL"/>
    <property type="match status" value="1"/>
</dbReference>
<keyword evidence="9" id="KW-1185">Reference proteome</keyword>
<evidence type="ECO:0008006" key="10">
    <source>
        <dbReference type="Google" id="ProtNLM"/>
    </source>
</evidence>
<proteinExistence type="inferred from homology"/>
<protein>
    <recommendedName>
        <fullName evidence="10">Poly A polymerase head domain-containing protein</fullName>
    </recommendedName>
</protein>
<gene>
    <name evidence="8" type="ORF">CYMTET_13393</name>
</gene>
<evidence type="ECO:0000259" key="7">
    <source>
        <dbReference type="Pfam" id="PF12627"/>
    </source>
</evidence>
<evidence type="ECO:0000313" key="8">
    <source>
        <dbReference type="EMBL" id="KAK3278686.1"/>
    </source>
</evidence>
<dbReference type="AlphaFoldDB" id="A0AAE0LAX6"/>
<comment type="similarity">
    <text evidence="1 5">Belongs to the tRNA nucleotidyltransferase/poly(A) polymerase family.</text>
</comment>
<dbReference type="InterPro" id="IPR032828">
    <property type="entry name" value="PolyA_RNA-bd"/>
</dbReference>